<gene>
    <name evidence="2" type="ORF">CPB84DRAFT_1844719</name>
</gene>
<evidence type="ECO:0000313" key="2">
    <source>
        <dbReference type="EMBL" id="KAF8906074.1"/>
    </source>
</evidence>
<dbReference type="OrthoDB" id="3070190at2759"/>
<keyword evidence="3" id="KW-1185">Reference proteome</keyword>
<protein>
    <submittedName>
        <fullName evidence="2">Uncharacterized protein</fullName>
    </submittedName>
</protein>
<sequence>MVDAVREYHVKDEDEKFVSLPERSDDYIQDLVVSQLERLKGIWKKAQPKVKENGEIESASEIEERMIVDREKTEKVARAATRRRSWFDRRKETLVRIVSIKREQNEADCFIWEWLLDLVETLGEDGMSSDESEIDDRTATVIYRVKNMPWRRTISEEMDLIDKQRATAHIFSKKGSKPMPRMRGGGESRRDEVEELPKGIYNKDWLKKLPLSSKDDFKFSPKKFQWLKIWPENHGK</sequence>
<dbReference type="AlphaFoldDB" id="A0A9P5NTK3"/>
<proteinExistence type="predicted"/>
<dbReference type="Proteomes" id="UP000724874">
    <property type="component" value="Unassembled WGS sequence"/>
</dbReference>
<evidence type="ECO:0000256" key="1">
    <source>
        <dbReference type="SAM" id="MobiDB-lite"/>
    </source>
</evidence>
<reference evidence="2" key="1">
    <citation type="submission" date="2020-11" db="EMBL/GenBank/DDBJ databases">
        <authorList>
            <consortium name="DOE Joint Genome Institute"/>
            <person name="Ahrendt S."/>
            <person name="Riley R."/>
            <person name="Andreopoulos W."/>
            <person name="LaButti K."/>
            <person name="Pangilinan J."/>
            <person name="Ruiz-duenas F.J."/>
            <person name="Barrasa J.M."/>
            <person name="Sanchez-Garcia M."/>
            <person name="Camarero S."/>
            <person name="Miyauchi S."/>
            <person name="Serrano A."/>
            <person name="Linde D."/>
            <person name="Babiker R."/>
            <person name="Drula E."/>
            <person name="Ayuso-Fernandez I."/>
            <person name="Pacheco R."/>
            <person name="Padilla G."/>
            <person name="Ferreira P."/>
            <person name="Barriuso J."/>
            <person name="Kellner H."/>
            <person name="Castanera R."/>
            <person name="Alfaro M."/>
            <person name="Ramirez L."/>
            <person name="Pisabarro A.G."/>
            <person name="Kuo A."/>
            <person name="Tritt A."/>
            <person name="Lipzen A."/>
            <person name="He G."/>
            <person name="Yan M."/>
            <person name="Ng V."/>
            <person name="Cullen D."/>
            <person name="Martin F."/>
            <person name="Rosso M.-N."/>
            <person name="Henrissat B."/>
            <person name="Hibbett D."/>
            <person name="Martinez A.T."/>
            <person name="Grigoriev I.V."/>
        </authorList>
    </citation>
    <scope>NUCLEOTIDE SEQUENCE</scope>
    <source>
        <strain evidence="2">AH 44721</strain>
    </source>
</reference>
<accession>A0A9P5NTK3</accession>
<dbReference type="EMBL" id="JADNYJ010000020">
    <property type="protein sequence ID" value="KAF8906074.1"/>
    <property type="molecule type" value="Genomic_DNA"/>
</dbReference>
<comment type="caution">
    <text evidence="2">The sequence shown here is derived from an EMBL/GenBank/DDBJ whole genome shotgun (WGS) entry which is preliminary data.</text>
</comment>
<feature type="compositionally biased region" description="Basic and acidic residues" evidence="1">
    <location>
        <begin position="184"/>
        <end position="193"/>
    </location>
</feature>
<feature type="region of interest" description="Disordered" evidence="1">
    <location>
        <begin position="174"/>
        <end position="193"/>
    </location>
</feature>
<name>A0A9P5NTK3_GYMJU</name>
<organism evidence="2 3">
    <name type="scientific">Gymnopilus junonius</name>
    <name type="common">Spectacular rustgill mushroom</name>
    <name type="synonym">Gymnopilus spectabilis subsp. junonius</name>
    <dbReference type="NCBI Taxonomy" id="109634"/>
    <lineage>
        <taxon>Eukaryota</taxon>
        <taxon>Fungi</taxon>
        <taxon>Dikarya</taxon>
        <taxon>Basidiomycota</taxon>
        <taxon>Agaricomycotina</taxon>
        <taxon>Agaricomycetes</taxon>
        <taxon>Agaricomycetidae</taxon>
        <taxon>Agaricales</taxon>
        <taxon>Agaricineae</taxon>
        <taxon>Hymenogastraceae</taxon>
        <taxon>Gymnopilus</taxon>
    </lineage>
</organism>
<evidence type="ECO:0000313" key="3">
    <source>
        <dbReference type="Proteomes" id="UP000724874"/>
    </source>
</evidence>